<evidence type="ECO:0000256" key="4">
    <source>
        <dbReference type="ARBA" id="ARBA00023242"/>
    </source>
</evidence>
<dbReference type="AlphaFoldDB" id="W4KNK5"/>
<dbReference type="GO" id="GO:0005737">
    <property type="term" value="C:cytoplasm"/>
    <property type="evidence" value="ECO:0007669"/>
    <property type="project" value="UniProtKB-SubCell"/>
</dbReference>
<feature type="compositionally biased region" description="Basic and acidic residues" evidence="5">
    <location>
        <begin position="462"/>
        <end position="480"/>
    </location>
</feature>
<dbReference type="PANTHER" id="PTHR31250">
    <property type="entry name" value="IQ DOMAIN-CONTAINING PROTEIN IQM3"/>
    <property type="match status" value="1"/>
</dbReference>
<name>W4KNK5_HETIT</name>
<evidence type="ECO:0000313" key="6">
    <source>
        <dbReference type="EMBL" id="ETW87392.1"/>
    </source>
</evidence>
<protein>
    <submittedName>
        <fullName evidence="6">Uncharacterized protein</fullName>
    </submittedName>
</protein>
<keyword evidence="3" id="KW-0963">Cytoplasm</keyword>
<organism evidence="6 7">
    <name type="scientific">Heterobasidion irregulare (strain TC 32-1)</name>
    <dbReference type="NCBI Taxonomy" id="747525"/>
    <lineage>
        <taxon>Eukaryota</taxon>
        <taxon>Fungi</taxon>
        <taxon>Dikarya</taxon>
        <taxon>Basidiomycota</taxon>
        <taxon>Agaricomycotina</taxon>
        <taxon>Agaricomycetes</taxon>
        <taxon>Russulales</taxon>
        <taxon>Bondarzewiaceae</taxon>
        <taxon>Heterobasidion</taxon>
        <taxon>Heterobasidion annosum species complex</taxon>
    </lineage>
</organism>
<sequence>MSKSDRSHTNTDGISQREAAERIQRVWRSRNRASSKKYMTPDARWNDALLTVEMEASDIGAQREGGNGAKMRWRRAAVTTQRLHDRNSVLRNEGLDIPGAAHKRLETQHWLELVDGKHRYGSNLKYYFKRWKDSDTEDNFFKWLDRGDGKKLSLKECPREQLEKEVRVEFCLNYLVNIDSDGKLRWARNGHLVDTSAGHWKDAGRDEGIVPLDAPDAPEHQGSNTSALSPVSSSLSSAEENAIAHYVGPQKGKYGLTRALRSHFTIHGIIDKLLRKTLRRNTWIYVSDMNFNLFVGIKEPGTFQHSSFLAGGLVTSAGLISVKEGMIHTLSPLSGHYRTSIDHFRSFLKALERRGVNMEKVEKSKAETALWLIEHLAKMRKHQSELFSRGKNKAKSTMGEAGELGDAVVSGSWKRDILEGRKKQRPEGKAKETHRSQNSESQEKREEQRGEKAEWPVSGGPHESDVQTREKHNGDHSSQV</sequence>
<dbReference type="Proteomes" id="UP000030671">
    <property type="component" value="Unassembled WGS sequence"/>
</dbReference>
<dbReference type="EMBL" id="KI925454">
    <property type="protein sequence ID" value="ETW87392.1"/>
    <property type="molecule type" value="Genomic_DNA"/>
</dbReference>
<feature type="region of interest" description="Disordered" evidence="5">
    <location>
        <begin position="418"/>
        <end position="480"/>
    </location>
</feature>
<dbReference type="eggNOG" id="ENOG502QRIN">
    <property type="taxonomic scope" value="Eukaryota"/>
</dbReference>
<dbReference type="GeneID" id="20669390"/>
<dbReference type="PANTHER" id="PTHR31250:SF27">
    <property type="entry name" value="IQ DOMAIN-CONTAINING PROTEIN IQM5"/>
    <property type="match status" value="1"/>
</dbReference>
<dbReference type="GO" id="GO:0005634">
    <property type="term" value="C:nucleus"/>
    <property type="evidence" value="ECO:0007669"/>
    <property type="project" value="UniProtKB-SubCell"/>
</dbReference>
<dbReference type="OrthoDB" id="7344096at2759"/>
<evidence type="ECO:0000256" key="2">
    <source>
        <dbReference type="ARBA" id="ARBA00004496"/>
    </source>
</evidence>
<dbReference type="InterPro" id="IPR044159">
    <property type="entry name" value="IQM"/>
</dbReference>
<evidence type="ECO:0000256" key="5">
    <source>
        <dbReference type="SAM" id="MobiDB-lite"/>
    </source>
</evidence>
<feature type="compositionally biased region" description="Basic and acidic residues" evidence="5">
    <location>
        <begin position="418"/>
        <end position="454"/>
    </location>
</feature>
<evidence type="ECO:0000313" key="7">
    <source>
        <dbReference type="Proteomes" id="UP000030671"/>
    </source>
</evidence>
<dbReference type="KEGG" id="hir:HETIRDRAFT_306247"/>
<dbReference type="HOGENOM" id="CLU_020021_1_1_1"/>
<proteinExistence type="predicted"/>
<evidence type="ECO:0000256" key="1">
    <source>
        <dbReference type="ARBA" id="ARBA00004123"/>
    </source>
</evidence>
<keyword evidence="4" id="KW-0539">Nucleus</keyword>
<comment type="subcellular location">
    <subcellularLocation>
        <location evidence="2">Cytoplasm</location>
    </subcellularLocation>
    <subcellularLocation>
        <location evidence="1">Nucleus</location>
    </subcellularLocation>
</comment>
<feature type="region of interest" description="Disordered" evidence="5">
    <location>
        <begin position="1"/>
        <end position="20"/>
    </location>
</feature>
<feature type="region of interest" description="Disordered" evidence="5">
    <location>
        <begin position="383"/>
        <end position="403"/>
    </location>
</feature>
<keyword evidence="7" id="KW-1185">Reference proteome</keyword>
<reference evidence="6 7" key="1">
    <citation type="journal article" date="2012" name="New Phytol.">
        <title>Insight into trade-off between wood decay and parasitism from the genome of a fungal forest pathogen.</title>
        <authorList>
            <person name="Olson A."/>
            <person name="Aerts A."/>
            <person name="Asiegbu F."/>
            <person name="Belbahri L."/>
            <person name="Bouzid O."/>
            <person name="Broberg A."/>
            <person name="Canback B."/>
            <person name="Coutinho P.M."/>
            <person name="Cullen D."/>
            <person name="Dalman K."/>
            <person name="Deflorio G."/>
            <person name="van Diepen L.T."/>
            <person name="Dunand C."/>
            <person name="Duplessis S."/>
            <person name="Durling M."/>
            <person name="Gonthier P."/>
            <person name="Grimwood J."/>
            <person name="Fossdal C.G."/>
            <person name="Hansson D."/>
            <person name="Henrissat B."/>
            <person name="Hietala A."/>
            <person name="Himmelstrand K."/>
            <person name="Hoffmeister D."/>
            <person name="Hogberg N."/>
            <person name="James T.Y."/>
            <person name="Karlsson M."/>
            <person name="Kohler A."/>
            <person name="Kues U."/>
            <person name="Lee Y.H."/>
            <person name="Lin Y.C."/>
            <person name="Lind M."/>
            <person name="Lindquist E."/>
            <person name="Lombard V."/>
            <person name="Lucas S."/>
            <person name="Lunden K."/>
            <person name="Morin E."/>
            <person name="Murat C."/>
            <person name="Park J."/>
            <person name="Raffaello T."/>
            <person name="Rouze P."/>
            <person name="Salamov A."/>
            <person name="Schmutz J."/>
            <person name="Solheim H."/>
            <person name="Stahlberg J."/>
            <person name="Velez H."/>
            <person name="de Vries R.P."/>
            <person name="Wiebenga A."/>
            <person name="Woodward S."/>
            <person name="Yakovlev I."/>
            <person name="Garbelotto M."/>
            <person name="Martin F."/>
            <person name="Grigoriev I.V."/>
            <person name="Stenlid J."/>
        </authorList>
    </citation>
    <scope>NUCLEOTIDE SEQUENCE [LARGE SCALE GENOMIC DNA]</scope>
    <source>
        <strain evidence="6 7">TC 32-1</strain>
    </source>
</reference>
<dbReference type="RefSeq" id="XP_009541298.1">
    <property type="nucleotide sequence ID" value="XM_009543003.1"/>
</dbReference>
<accession>W4KNK5</accession>
<dbReference type="InParanoid" id="W4KNK5"/>
<evidence type="ECO:0000256" key="3">
    <source>
        <dbReference type="ARBA" id="ARBA00022490"/>
    </source>
</evidence>
<gene>
    <name evidence="6" type="ORF">HETIRDRAFT_306247</name>
</gene>